<dbReference type="Pfam" id="PF01485">
    <property type="entry name" value="IBR"/>
    <property type="match status" value="1"/>
</dbReference>
<evidence type="ECO:0000259" key="15">
    <source>
        <dbReference type="PROSITE" id="PS50089"/>
    </source>
</evidence>
<dbReference type="InterPro" id="IPR002867">
    <property type="entry name" value="IBR_dom"/>
</dbReference>
<comment type="catalytic activity">
    <reaction evidence="1">
        <text>[E2 ubiquitin-conjugating enzyme]-S-ubiquitinyl-L-cysteine + [acceptor protein]-L-lysine = [E2 ubiquitin-conjugating enzyme]-L-cysteine + [acceptor protein]-N(6)-ubiquitinyl-L-lysine.</text>
        <dbReference type="EC" id="2.3.2.31"/>
    </reaction>
</comment>
<dbReference type="AlphaFoldDB" id="A0A5J5ACC2"/>
<dbReference type="InterPro" id="IPR044066">
    <property type="entry name" value="TRIAD_supradom"/>
</dbReference>
<dbReference type="EC" id="2.3.2.31" evidence="6"/>
<dbReference type="OrthoDB" id="970271at2759"/>
<evidence type="ECO:0000256" key="6">
    <source>
        <dbReference type="ARBA" id="ARBA00012251"/>
    </source>
</evidence>
<evidence type="ECO:0000256" key="12">
    <source>
        <dbReference type="ARBA" id="ARBA00022833"/>
    </source>
</evidence>
<proteinExistence type="inferred from homology"/>
<feature type="compositionally biased region" description="Acidic residues" evidence="14">
    <location>
        <begin position="13"/>
        <end position="29"/>
    </location>
</feature>
<dbReference type="InterPro" id="IPR006852">
    <property type="entry name" value="TOD1_MUCI70"/>
</dbReference>
<keyword evidence="7" id="KW-0808">Transferase</keyword>
<keyword evidence="12" id="KW-0862">Zinc</keyword>
<evidence type="ECO:0000256" key="14">
    <source>
        <dbReference type="SAM" id="MobiDB-lite"/>
    </source>
</evidence>
<evidence type="ECO:0000259" key="16">
    <source>
        <dbReference type="PROSITE" id="PS51873"/>
    </source>
</evidence>
<keyword evidence="11" id="KW-0833">Ubl conjugation pathway</keyword>
<comment type="function">
    <text evidence="3">Might act as an E3 ubiquitin-protein ligase, or as part of E3 complex, which accepts ubiquitin from specific E2 ubiquitin-conjugating enzymes and then transfers it to substrates.</text>
</comment>
<organism evidence="17 18">
    <name type="scientific">Nyssa sinensis</name>
    <dbReference type="NCBI Taxonomy" id="561372"/>
    <lineage>
        <taxon>Eukaryota</taxon>
        <taxon>Viridiplantae</taxon>
        <taxon>Streptophyta</taxon>
        <taxon>Embryophyta</taxon>
        <taxon>Tracheophyta</taxon>
        <taxon>Spermatophyta</taxon>
        <taxon>Magnoliopsida</taxon>
        <taxon>eudicotyledons</taxon>
        <taxon>Gunneridae</taxon>
        <taxon>Pentapetalae</taxon>
        <taxon>asterids</taxon>
        <taxon>Cornales</taxon>
        <taxon>Nyssaceae</taxon>
        <taxon>Nyssa</taxon>
    </lineage>
</organism>
<comment type="similarity">
    <text evidence="5">Belongs to the RBR family. Ariadne subfamily.</text>
</comment>
<feature type="region of interest" description="Disordered" evidence="14">
    <location>
        <begin position="1"/>
        <end position="29"/>
    </location>
</feature>
<evidence type="ECO:0000256" key="3">
    <source>
        <dbReference type="ARBA" id="ARBA00003976"/>
    </source>
</evidence>
<protein>
    <recommendedName>
        <fullName evidence="6">RBR-type E3 ubiquitin transferase</fullName>
        <ecNumber evidence="6">2.3.2.31</ecNumber>
    </recommendedName>
</protein>
<dbReference type="Pfam" id="PF04765">
    <property type="entry name" value="TOD1_MUCI70"/>
    <property type="match status" value="1"/>
</dbReference>
<dbReference type="Pfam" id="PF19422">
    <property type="entry name" value="Ariadne"/>
    <property type="match status" value="1"/>
</dbReference>
<dbReference type="PANTHER" id="PTHR12956">
    <property type="entry name" value="ALKALINE CERAMIDASE-RELATED"/>
    <property type="match status" value="1"/>
</dbReference>
<dbReference type="PROSITE" id="PS51873">
    <property type="entry name" value="TRIAD"/>
    <property type="match status" value="1"/>
</dbReference>
<dbReference type="SUPFAM" id="SSF57850">
    <property type="entry name" value="RING/U-box"/>
    <property type="match status" value="3"/>
</dbReference>
<dbReference type="FunFam" id="1.20.120.1750:FF:000013">
    <property type="entry name" value="RBR-type E3 ubiquitin transferase"/>
    <property type="match status" value="1"/>
</dbReference>
<evidence type="ECO:0000256" key="1">
    <source>
        <dbReference type="ARBA" id="ARBA00001798"/>
    </source>
</evidence>
<dbReference type="InterPro" id="IPR045840">
    <property type="entry name" value="Ariadne"/>
</dbReference>
<dbReference type="GO" id="GO:0061630">
    <property type="term" value="F:ubiquitin protein ligase activity"/>
    <property type="evidence" value="ECO:0007669"/>
    <property type="project" value="UniProtKB-EC"/>
</dbReference>
<accession>A0A5J5ACC2</accession>
<dbReference type="CDD" id="cd22586">
    <property type="entry name" value="Rcat_RBR_ARI1-like"/>
    <property type="match status" value="1"/>
</dbReference>
<evidence type="ECO:0000313" key="18">
    <source>
        <dbReference type="Proteomes" id="UP000325577"/>
    </source>
</evidence>
<evidence type="ECO:0000256" key="13">
    <source>
        <dbReference type="PROSITE-ProRule" id="PRU00175"/>
    </source>
</evidence>
<evidence type="ECO:0000313" key="17">
    <source>
        <dbReference type="EMBL" id="KAA8528603.1"/>
    </source>
</evidence>
<evidence type="ECO:0000256" key="9">
    <source>
        <dbReference type="ARBA" id="ARBA00022737"/>
    </source>
</evidence>
<evidence type="ECO:0000256" key="2">
    <source>
        <dbReference type="ARBA" id="ARBA00001947"/>
    </source>
</evidence>
<dbReference type="InterPro" id="IPR048354">
    <property type="entry name" value="TOD1_MUCI70_glycTrfase_dom"/>
</dbReference>
<evidence type="ECO:0000256" key="8">
    <source>
        <dbReference type="ARBA" id="ARBA00022723"/>
    </source>
</evidence>
<comment type="pathway">
    <text evidence="4">Protein modification; protein ubiquitination.</text>
</comment>
<evidence type="ECO:0000256" key="7">
    <source>
        <dbReference type="ARBA" id="ARBA00022679"/>
    </source>
</evidence>
<keyword evidence="8" id="KW-0479">Metal-binding</keyword>
<dbReference type="CDD" id="cd20346">
    <property type="entry name" value="BRcat_RBR_ANKIB1"/>
    <property type="match status" value="1"/>
</dbReference>
<dbReference type="CDD" id="cd16773">
    <property type="entry name" value="RING-HC_RBR_TRIAD1"/>
    <property type="match status" value="1"/>
</dbReference>
<dbReference type="EMBL" id="CM018045">
    <property type="protein sequence ID" value="KAA8528603.1"/>
    <property type="molecule type" value="Genomic_DNA"/>
</dbReference>
<keyword evidence="10 13" id="KW-0863">Zinc-finger</keyword>
<dbReference type="InterPro" id="IPR013083">
    <property type="entry name" value="Znf_RING/FYVE/PHD"/>
</dbReference>
<dbReference type="FunFam" id="3.30.40.10:FF:000019">
    <property type="entry name" value="RBR-type E3 ubiquitin transferase"/>
    <property type="match status" value="1"/>
</dbReference>
<dbReference type="InterPro" id="IPR001841">
    <property type="entry name" value="Znf_RING"/>
</dbReference>
<feature type="domain" description="RING-type" evidence="16">
    <location>
        <begin position="120"/>
        <end position="331"/>
    </location>
</feature>
<evidence type="ECO:0000256" key="10">
    <source>
        <dbReference type="ARBA" id="ARBA00022771"/>
    </source>
</evidence>
<evidence type="ECO:0000256" key="4">
    <source>
        <dbReference type="ARBA" id="ARBA00004906"/>
    </source>
</evidence>
<sequence length="1029" mass="118335">MDYYTTSDNEYYYGDDDDRDSSDGFQDPESELQWTSHKESCAKVITKDSLLAAQREDLQKAKDLLSLKEHRARTLLIHYRWDVDKVFAVFVEKGKEQLYAEAGVTVEELNDISLLQCSSSEVMCDICIEEVLANGTTTMDCGHYFCNNCWTEHFIVKINEGQSRRIRCMAHKCNAICDEGKIRNLVSARDPDLAKKFDRFLLESYIEDNKRVKWCPSTPHCGNAICVEDDEYCEVECACGVQFCFSCSSDAHSPCSCLMWELWTKKCKDESETVNWITVNTKPCPKCHKPVEKSGGCNLVSCICGQHFCDHTWNVIGGHSCGRYTENHVKKTARAKKYLLRYIHYHNRYKAHTDSFKAEAQLKEKIQLKTSNLEERESAFIDSSWVTNGLYRLFRSRRVLLYSYPFAYYMFGEDLFKNEMTEKEREIKQNLFEDQQQQLEANVEKLSLFLEEPFDEYAKDKVMETRMQIINLSKIADERCKKLYECIENDLLGPLQQGTHVIASYKSKGVAKASEHPEKNSAINVQLERPDNASLCGKTVGRKTNAAWQHQLRPSMSSSIFNNSISISVSDEESDELAGKMRVRVRRKRRKSGFHGKNELVRRILRQILKWWMVLLFLPVAGLLVFEALRIGRKPGPAINSELVTQQKSALSLDKKQGGNLNRLDPMTRVVGGVKQRCLNLLPPEEVQHLDVPMDKESTNLIKKVVYISESDTPYVEGNSTLSHQHTEATRFNLFTGNQTLEQREKSFKVNEATMVHCGFYSENGGFRISDEDKNYMQTCKVVVSTCAFGGGDDLYQPIGMSEASLQKVCHVAFWDEITLAAQEKEGRRIDEDQFIGKWRIVIVKDLPFQDQRLNGKIPKMLAHRLFAHARYSIWVDSKSQFRRDPLGVLEALLWRTNSVLAISEHGARSNVYDESKAVVKKNKATPEEVEVQITQYHHDGLPEDKRFNGKKALAEASVIVREHTPLTNLFMCLWFNEVVRFTSRDQLSFPYVLWRLKVLKNINMFPVCTRKDLVNSMGHLRKAKPRTN</sequence>
<evidence type="ECO:0000256" key="5">
    <source>
        <dbReference type="ARBA" id="ARBA00005884"/>
    </source>
</evidence>
<dbReference type="PROSITE" id="PS50089">
    <property type="entry name" value="ZF_RING_2"/>
    <property type="match status" value="1"/>
</dbReference>
<keyword evidence="18" id="KW-1185">Reference proteome</keyword>
<reference evidence="17 18" key="1">
    <citation type="submission" date="2019-09" db="EMBL/GenBank/DDBJ databases">
        <title>A chromosome-level genome assembly of the Chinese tupelo Nyssa sinensis.</title>
        <authorList>
            <person name="Yang X."/>
            <person name="Kang M."/>
            <person name="Yang Y."/>
            <person name="Xiong H."/>
            <person name="Wang M."/>
            <person name="Zhang Z."/>
            <person name="Wang Z."/>
            <person name="Wu H."/>
            <person name="Ma T."/>
            <person name="Liu J."/>
            <person name="Xi Z."/>
        </authorList>
    </citation>
    <scope>NUCLEOTIDE SEQUENCE [LARGE SCALE GENOMIC DNA]</scope>
    <source>
        <strain evidence="17">J267</strain>
        <tissue evidence="17">Leaf</tissue>
    </source>
</reference>
<feature type="domain" description="RING-type" evidence="15">
    <location>
        <begin position="124"/>
        <end position="172"/>
    </location>
</feature>
<name>A0A5J5ACC2_9ASTE</name>
<dbReference type="Gene3D" id="1.20.120.1750">
    <property type="match status" value="1"/>
</dbReference>
<dbReference type="Gene3D" id="3.30.40.10">
    <property type="entry name" value="Zinc/RING finger domain, C3HC4 (zinc finger)"/>
    <property type="match status" value="1"/>
</dbReference>
<evidence type="ECO:0000256" key="11">
    <source>
        <dbReference type="ARBA" id="ARBA00022786"/>
    </source>
</evidence>
<dbReference type="PANTHER" id="PTHR12956:SF17">
    <property type="entry name" value="OS01G0749100 PROTEIN"/>
    <property type="match status" value="1"/>
</dbReference>
<keyword evidence="9" id="KW-0677">Repeat</keyword>
<dbReference type="Proteomes" id="UP000325577">
    <property type="component" value="Linkage Group LG21"/>
</dbReference>
<dbReference type="GO" id="GO:0008270">
    <property type="term" value="F:zinc ion binding"/>
    <property type="evidence" value="ECO:0007669"/>
    <property type="project" value="UniProtKB-KW"/>
</dbReference>
<comment type="cofactor">
    <cofactor evidence="2">
        <name>Zn(2+)</name>
        <dbReference type="ChEBI" id="CHEBI:29105"/>
    </cofactor>
</comment>
<gene>
    <name evidence="17" type="ORF">F0562_035958</name>
</gene>
<dbReference type="SMART" id="SM00647">
    <property type="entry name" value="IBR"/>
    <property type="match status" value="2"/>
</dbReference>